<dbReference type="EMBL" id="JBBMEZ010000002">
    <property type="protein sequence ID" value="MEQ2468903.1"/>
    <property type="molecule type" value="Genomic_DNA"/>
</dbReference>
<proteinExistence type="predicted"/>
<comment type="caution">
    <text evidence="1">The sequence shown here is derived from an EMBL/GenBank/DDBJ whole genome shotgun (WGS) entry which is preliminary data.</text>
</comment>
<keyword evidence="2" id="KW-1185">Reference proteome</keyword>
<organism evidence="1 2">
    <name type="scientific">Ruminococcoides intestinale</name>
    <dbReference type="NCBI Taxonomy" id="3133162"/>
    <lineage>
        <taxon>Bacteria</taxon>
        <taxon>Bacillati</taxon>
        <taxon>Bacillota</taxon>
        <taxon>Clostridia</taxon>
        <taxon>Eubacteriales</taxon>
        <taxon>Oscillospiraceae</taxon>
        <taxon>Ruminococcoides</taxon>
    </lineage>
</organism>
<dbReference type="RefSeq" id="WP_367285876.1">
    <property type="nucleotide sequence ID" value="NZ_JBBMEZ010000002.1"/>
</dbReference>
<name>A0ABV1F6A4_9FIRM</name>
<sequence>MPGYKDWIEQADIKVDYYSAFMKAWIAFNAWYNFSGEIPLGTDRKCIEYIIEHTNRFKTYINNLLANTGTESDSFKSSLAKLHESLLASSITSQEYFGVAQIISFAEVPIKNTNNLHQFDYYTYHYVCKREHGKLITIIQKLSDQSEVFRYEQVGFDENELSQQSSYNSLTFTQKQTVLSCYRQLIPYHRKNVLCIHPNPNNSNVIKIGNYDFIKDIEEISRAIITVLYMLRCCLAHGDFTPDALSQNVYRYAYEVLLAPLKKLK</sequence>
<gene>
    <name evidence="1" type="ORF">WMO39_00965</name>
</gene>
<protein>
    <recommendedName>
        <fullName evidence="3">Apea-like HEPN domain-containing protein</fullName>
    </recommendedName>
</protein>
<accession>A0ABV1F6A4</accession>
<reference evidence="1 2" key="1">
    <citation type="submission" date="2024-03" db="EMBL/GenBank/DDBJ databases">
        <title>Human intestinal bacterial collection.</title>
        <authorList>
            <person name="Pauvert C."/>
            <person name="Hitch T.C.A."/>
            <person name="Clavel T."/>
        </authorList>
    </citation>
    <scope>NUCLEOTIDE SEQUENCE [LARGE SCALE GENOMIC DNA]</scope>
    <source>
        <strain evidence="1 2">CLA-JM-H38</strain>
    </source>
</reference>
<evidence type="ECO:0000313" key="2">
    <source>
        <dbReference type="Proteomes" id="UP001490816"/>
    </source>
</evidence>
<evidence type="ECO:0008006" key="3">
    <source>
        <dbReference type="Google" id="ProtNLM"/>
    </source>
</evidence>
<evidence type="ECO:0000313" key="1">
    <source>
        <dbReference type="EMBL" id="MEQ2468903.1"/>
    </source>
</evidence>
<dbReference type="Proteomes" id="UP001490816">
    <property type="component" value="Unassembled WGS sequence"/>
</dbReference>